<dbReference type="Proteomes" id="UP000245911">
    <property type="component" value="Unassembled WGS sequence"/>
</dbReference>
<dbReference type="Gene3D" id="3.40.50.880">
    <property type="match status" value="1"/>
</dbReference>
<dbReference type="SMART" id="SM00342">
    <property type="entry name" value="HTH_ARAC"/>
    <property type="match status" value="1"/>
</dbReference>
<dbReference type="PROSITE" id="PS01124">
    <property type="entry name" value="HTH_ARAC_FAMILY_2"/>
    <property type="match status" value="1"/>
</dbReference>
<evidence type="ECO:0000313" key="5">
    <source>
        <dbReference type="Proteomes" id="UP000245911"/>
    </source>
</evidence>
<name>A0A2T8HPI0_9RHOB</name>
<dbReference type="InterPro" id="IPR009057">
    <property type="entry name" value="Homeodomain-like_sf"/>
</dbReference>
<sequence>MKKVSLVLFPGFQMLAYVLATETMRIANKCAAQQMFSWQTLTVTQSGVAASNGATVLPDKQRWPNNEDSDLVLLCAGYDPLNCLPSAFRAWLSRLEKGDTVLGGLDTGTVVLAALGLLDGHEAVLHHEAEPSFREYWPNIEVRDQIYCLTRKRLTAAGGIATGDAMLAWIESVAGSELAAATSDAMAHGEIRSAGTQQRVTVTSDPVLRKMHAKMVENFSEPRSLTQLAVELGLSLKALRKRSQHGLGLNPQEYYMKLRLSQAMQLLRSSEMSATEVAFATGFSSLPAFSRQFKAVFARNPSEISAAKRKPNSL</sequence>
<accession>A0A2T8HPI0</accession>
<proteinExistence type="predicted"/>
<keyword evidence="5" id="KW-1185">Reference proteome</keyword>
<dbReference type="InterPro" id="IPR052158">
    <property type="entry name" value="INH-QAR"/>
</dbReference>
<dbReference type="InterPro" id="IPR018060">
    <property type="entry name" value="HTH_AraC"/>
</dbReference>
<feature type="domain" description="HTH araC/xylS-type" evidence="3">
    <location>
        <begin position="209"/>
        <end position="307"/>
    </location>
</feature>
<evidence type="ECO:0000256" key="2">
    <source>
        <dbReference type="ARBA" id="ARBA00023163"/>
    </source>
</evidence>
<reference evidence="4 5" key="1">
    <citation type="submission" date="2018-04" db="EMBL/GenBank/DDBJ databases">
        <title>Pararhodobacter oceanense sp. nov., isolated from marine intertidal sediment.</title>
        <authorList>
            <person name="Wang X.-L."/>
            <person name="Du Z.-J."/>
        </authorList>
    </citation>
    <scope>NUCLEOTIDE SEQUENCE [LARGE SCALE GENOMIC DNA]</scope>
    <source>
        <strain evidence="4 5">AM505</strain>
    </source>
</reference>
<comment type="caution">
    <text evidence="4">The sequence shown here is derived from an EMBL/GenBank/DDBJ whole genome shotgun (WGS) entry which is preliminary data.</text>
</comment>
<dbReference type="RefSeq" id="WP_116559961.1">
    <property type="nucleotide sequence ID" value="NZ_QDKM01000016.1"/>
</dbReference>
<dbReference type="EMBL" id="QDKM01000016">
    <property type="protein sequence ID" value="PVH27330.1"/>
    <property type="molecule type" value="Genomic_DNA"/>
</dbReference>
<organism evidence="4 5">
    <name type="scientific">Pararhodobacter oceanensis</name>
    <dbReference type="NCBI Taxonomy" id="2172121"/>
    <lineage>
        <taxon>Bacteria</taxon>
        <taxon>Pseudomonadati</taxon>
        <taxon>Pseudomonadota</taxon>
        <taxon>Alphaproteobacteria</taxon>
        <taxon>Rhodobacterales</taxon>
        <taxon>Paracoccaceae</taxon>
        <taxon>Pararhodobacter</taxon>
    </lineage>
</organism>
<dbReference type="OrthoDB" id="7851524at2"/>
<dbReference type="PANTHER" id="PTHR43130">
    <property type="entry name" value="ARAC-FAMILY TRANSCRIPTIONAL REGULATOR"/>
    <property type="match status" value="1"/>
</dbReference>
<dbReference type="SUPFAM" id="SSF46689">
    <property type="entry name" value="Homeodomain-like"/>
    <property type="match status" value="1"/>
</dbReference>
<gene>
    <name evidence="4" type="ORF">DDE20_18275</name>
</gene>
<dbReference type="Gene3D" id="1.10.10.60">
    <property type="entry name" value="Homeodomain-like"/>
    <property type="match status" value="1"/>
</dbReference>
<dbReference type="GO" id="GO:0003700">
    <property type="term" value="F:DNA-binding transcription factor activity"/>
    <property type="evidence" value="ECO:0007669"/>
    <property type="project" value="InterPro"/>
</dbReference>
<dbReference type="Pfam" id="PF12833">
    <property type="entry name" value="HTH_18"/>
    <property type="match status" value="1"/>
</dbReference>
<keyword evidence="2" id="KW-0804">Transcription</keyword>
<evidence type="ECO:0000256" key="1">
    <source>
        <dbReference type="ARBA" id="ARBA00023015"/>
    </source>
</evidence>
<dbReference type="AlphaFoldDB" id="A0A2T8HPI0"/>
<keyword evidence="1" id="KW-0805">Transcription regulation</keyword>
<protein>
    <submittedName>
        <fullName evidence="4">AraC family transcriptional regulator</fullName>
    </submittedName>
</protein>
<dbReference type="PANTHER" id="PTHR43130:SF3">
    <property type="entry name" value="HTH-TYPE TRANSCRIPTIONAL REGULATOR RV1931C"/>
    <property type="match status" value="1"/>
</dbReference>
<dbReference type="CDD" id="cd03136">
    <property type="entry name" value="GATase1_AraC_ArgR_like"/>
    <property type="match status" value="1"/>
</dbReference>
<dbReference type="InterPro" id="IPR029062">
    <property type="entry name" value="Class_I_gatase-like"/>
</dbReference>
<dbReference type="SUPFAM" id="SSF52317">
    <property type="entry name" value="Class I glutamine amidotransferase-like"/>
    <property type="match status" value="1"/>
</dbReference>
<dbReference type="GO" id="GO:0043565">
    <property type="term" value="F:sequence-specific DNA binding"/>
    <property type="evidence" value="ECO:0007669"/>
    <property type="project" value="InterPro"/>
</dbReference>
<evidence type="ECO:0000259" key="3">
    <source>
        <dbReference type="PROSITE" id="PS01124"/>
    </source>
</evidence>
<evidence type="ECO:0000313" key="4">
    <source>
        <dbReference type="EMBL" id="PVH27330.1"/>
    </source>
</evidence>